<evidence type="ECO:0000313" key="2">
    <source>
        <dbReference type="Proteomes" id="UP000070560"/>
    </source>
</evidence>
<dbReference type="KEGG" id="daw:HS1_002263"/>
<evidence type="ECO:0000313" key="1">
    <source>
        <dbReference type="EMBL" id="AMM42049.1"/>
    </source>
</evidence>
<accession>A0A7U4QMF5</accession>
<keyword evidence="2" id="KW-1185">Reference proteome</keyword>
<protein>
    <submittedName>
        <fullName evidence="1">Uncharacterized protein</fullName>
    </submittedName>
</protein>
<reference evidence="1 2" key="1">
    <citation type="submission" date="2015-10" db="EMBL/GenBank/DDBJ databases">
        <title>Candidatus Desulfofervidus auxilii, a hydrogenotrophic sulfate-reducing bacterium involved in the thermophilic anaerobic oxidation of methane.</title>
        <authorList>
            <person name="Krukenberg V."/>
            <person name="Richter M."/>
            <person name="Wegener G."/>
        </authorList>
    </citation>
    <scope>NUCLEOTIDE SEQUENCE [LARGE SCALE GENOMIC DNA]</scope>
    <source>
        <strain evidence="1 2">HS1</strain>
    </source>
</reference>
<dbReference type="AlphaFoldDB" id="A0A7U4QMF5"/>
<gene>
    <name evidence="1" type="ORF">HS1_002263</name>
</gene>
<name>A0A7U4QMF5_DESA2</name>
<proteinExistence type="predicted"/>
<organism evidence="1 2">
    <name type="scientific">Desulfofervidus auxilii</name>
    <dbReference type="NCBI Taxonomy" id="1621989"/>
    <lineage>
        <taxon>Bacteria</taxon>
        <taxon>Pseudomonadati</taxon>
        <taxon>Thermodesulfobacteriota</taxon>
        <taxon>Candidatus Desulfofervidia</taxon>
        <taxon>Candidatus Desulfofervidales</taxon>
        <taxon>Candidatus Desulfofervidaceae</taxon>
        <taxon>Candidatus Desulfofervidus</taxon>
    </lineage>
</organism>
<dbReference type="EMBL" id="CP013015">
    <property type="protein sequence ID" value="AMM42049.1"/>
    <property type="molecule type" value="Genomic_DNA"/>
</dbReference>
<sequence>MTLQFALCNLHFEMLYSRCASLALREYKTVGEVNLEVSLSSKS</sequence>
<dbReference type="Proteomes" id="UP000070560">
    <property type="component" value="Chromosome"/>
</dbReference>